<accession>A0A0G0LN54</accession>
<protein>
    <submittedName>
        <fullName evidence="2">Uncharacterized protein</fullName>
    </submittedName>
</protein>
<dbReference type="STRING" id="1618572.UT17_C0002G0165"/>
<organism evidence="2 3">
    <name type="scientific">Candidatus Woesebacteria bacterium GW2011_GWB1_39_10</name>
    <dbReference type="NCBI Taxonomy" id="1618572"/>
    <lineage>
        <taxon>Bacteria</taxon>
        <taxon>Candidatus Woeseibacteriota</taxon>
    </lineage>
</organism>
<dbReference type="EMBL" id="LBVU01000002">
    <property type="protein sequence ID" value="KKQ92502.1"/>
    <property type="molecule type" value="Genomic_DNA"/>
</dbReference>
<comment type="caution">
    <text evidence="2">The sequence shown here is derived from an EMBL/GenBank/DDBJ whole genome shotgun (WGS) entry which is preliminary data.</text>
</comment>
<evidence type="ECO:0000313" key="3">
    <source>
        <dbReference type="Proteomes" id="UP000034774"/>
    </source>
</evidence>
<dbReference type="Proteomes" id="UP000034774">
    <property type="component" value="Unassembled WGS sequence"/>
</dbReference>
<reference evidence="2 3" key="1">
    <citation type="journal article" date="2015" name="Nature">
        <title>rRNA introns, odd ribosomes, and small enigmatic genomes across a large radiation of phyla.</title>
        <authorList>
            <person name="Brown C.T."/>
            <person name="Hug L.A."/>
            <person name="Thomas B.C."/>
            <person name="Sharon I."/>
            <person name="Castelle C.J."/>
            <person name="Singh A."/>
            <person name="Wilkins M.J."/>
            <person name="Williams K.H."/>
            <person name="Banfield J.F."/>
        </authorList>
    </citation>
    <scope>NUCLEOTIDE SEQUENCE [LARGE SCALE GENOMIC DNA]</scope>
</reference>
<feature type="region of interest" description="Disordered" evidence="1">
    <location>
        <begin position="1"/>
        <end position="21"/>
    </location>
</feature>
<dbReference type="AlphaFoldDB" id="A0A0G0LN54"/>
<sequence length="69" mass="7796">MSAEFQNREPEPTKRTVNPGAEKWLGEVIPGLVFTEDQVNQASKAVGLTNKREREELMEKLTKLGIVKK</sequence>
<feature type="compositionally biased region" description="Basic and acidic residues" evidence="1">
    <location>
        <begin position="1"/>
        <end position="14"/>
    </location>
</feature>
<name>A0A0G0LN54_9BACT</name>
<evidence type="ECO:0000313" key="2">
    <source>
        <dbReference type="EMBL" id="KKQ92502.1"/>
    </source>
</evidence>
<evidence type="ECO:0000256" key="1">
    <source>
        <dbReference type="SAM" id="MobiDB-lite"/>
    </source>
</evidence>
<proteinExistence type="predicted"/>
<gene>
    <name evidence="2" type="ORF">UT17_C0002G0165</name>
</gene>